<feature type="compositionally biased region" description="Low complexity" evidence="1">
    <location>
        <begin position="247"/>
        <end position="260"/>
    </location>
</feature>
<evidence type="ECO:0000313" key="4">
    <source>
        <dbReference type="Proteomes" id="UP000024837"/>
    </source>
</evidence>
<dbReference type="SUPFAM" id="SSF81383">
    <property type="entry name" value="F-box domain"/>
    <property type="match status" value="1"/>
</dbReference>
<dbReference type="OrthoDB" id="5287517at2759"/>
<evidence type="ECO:0000259" key="2">
    <source>
        <dbReference type="PROSITE" id="PS50181"/>
    </source>
</evidence>
<gene>
    <name evidence="3" type="ORF">DRE_01577</name>
</gene>
<dbReference type="PROSITE" id="PS50181">
    <property type="entry name" value="FBOX"/>
    <property type="match status" value="1"/>
</dbReference>
<dbReference type="AlphaFoldDB" id="W7I4M4"/>
<reference evidence="3 4" key="1">
    <citation type="submission" date="2013-05" db="EMBL/GenBank/DDBJ databases">
        <title>Drechslerella stenobrocha genome reveals carnivorous origination and mechanical trapping mechanism of predatory fungi.</title>
        <authorList>
            <person name="Liu X."/>
            <person name="Zhang W."/>
            <person name="Liu K."/>
        </authorList>
    </citation>
    <scope>NUCLEOTIDE SEQUENCE [LARGE SCALE GENOMIC DNA]</scope>
    <source>
        <strain evidence="3 4">248</strain>
    </source>
</reference>
<dbReference type="Proteomes" id="UP000024837">
    <property type="component" value="Unassembled WGS sequence"/>
</dbReference>
<keyword evidence="4" id="KW-1185">Reference proteome</keyword>
<feature type="domain" description="F-box" evidence="2">
    <location>
        <begin position="1"/>
        <end position="32"/>
    </location>
</feature>
<dbReference type="SMART" id="SM00256">
    <property type="entry name" value="FBOX"/>
    <property type="match status" value="2"/>
</dbReference>
<name>W7I4M4_9PEZI</name>
<evidence type="ECO:0000256" key="1">
    <source>
        <dbReference type="SAM" id="MobiDB-lite"/>
    </source>
</evidence>
<organism evidence="3 4">
    <name type="scientific">Drechslerella stenobrocha 248</name>
    <dbReference type="NCBI Taxonomy" id="1043628"/>
    <lineage>
        <taxon>Eukaryota</taxon>
        <taxon>Fungi</taxon>
        <taxon>Dikarya</taxon>
        <taxon>Ascomycota</taxon>
        <taxon>Pezizomycotina</taxon>
        <taxon>Orbiliomycetes</taxon>
        <taxon>Orbiliales</taxon>
        <taxon>Orbiliaceae</taxon>
        <taxon>Drechslerella</taxon>
    </lineage>
</organism>
<protein>
    <recommendedName>
        <fullName evidence="2">F-box domain-containing protein</fullName>
    </recommendedName>
</protein>
<dbReference type="Pfam" id="PF00646">
    <property type="entry name" value="F-box"/>
    <property type="match status" value="1"/>
</dbReference>
<accession>W7I4M4</accession>
<dbReference type="InterPro" id="IPR001810">
    <property type="entry name" value="F-box_dom"/>
</dbReference>
<sequence>MDGLPPEILLQVFKHFDAYTVLTILRPVCKAFSYACAIHIPSLKLAGLPPALWEKVFSHLRSYKTLHSLSACDSSFYSLIRSTRLPQLQVITFRLPLGSTSPPVAGLPPQKVAEHPAFENICCRIELGSLIYHKTGISCPTDLLTFPVANDNATNPPVDKLLVRFSARYGITLRPVLITKRKGAKNAGEPGEQPGGVTVGDVYSAMRRLFVEPLTEKQIKALRDMRDWEARKHEAVKQAVSRIEQEAAAAEGTAASSGETLASTSNNMVEPTASEKEPEEPEEPVIEHDESEICFEQPIAAEYTSHPGDKIQRQREFLSDFPYVYASAHLGANVNGTQVFVLTYH</sequence>
<dbReference type="HOGENOM" id="CLU_067603_0_0_1"/>
<evidence type="ECO:0000313" key="3">
    <source>
        <dbReference type="EMBL" id="EWC43690.1"/>
    </source>
</evidence>
<feature type="region of interest" description="Disordered" evidence="1">
    <location>
        <begin position="247"/>
        <end position="284"/>
    </location>
</feature>
<dbReference type="EMBL" id="KI966457">
    <property type="protein sequence ID" value="EWC43690.1"/>
    <property type="molecule type" value="Genomic_DNA"/>
</dbReference>
<dbReference type="InterPro" id="IPR036047">
    <property type="entry name" value="F-box-like_dom_sf"/>
</dbReference>
<proteinExistence type="predicted"/>